<dbReference type="Proteomes" id="UP000319663">
    <property type="component" value="Unassembled WGS sequence"/>
</dbReference>
<name>A0A507R6M4_MONPU</name>
<comment type="caution">
    <text evidence="1">The sequence shown here is derived from an EMBL/GenBank/DDBJ whole genome shotgun (WGS) entry which is preliminary data.</text>
</comment>
<proteinExistence type="predicted"/>
<reference evidence="1 2" key="1">
    <citation type="submission" date="2019-06" db="EMBL/GenBank/DDBJ databases">
        <title>Wine fermentation using esterase from Monascus purpureus.</title>
        <authorList>
            <person name="Geng C."/>
            <person name="Zhang Y."/>
        </authorList>
    </citation>
    <scope>NUCLEOTIDE SEQUENCE [LARGE SCALE GENOMIC DNA]</scope>
    <source>
        <strain evidence="1">HQ1</strain>
    </source>
</reference>
<dbReference type="AlphaFoldDB" id="A0A507R6M4"/>
<evidence type="ECO:0000313" key="2">
    <source>
        <dbReference type="Proteomes" id="UP000319663"/>
    </source>
</evidence>
<dbReference type="EMBL" id="VIFY01000005">
    <property type="protein sequence ID" value="TQB76975.1"/>
    <property type="molecule type" value="Genomic_DNA"/>
</dbReference>
<organism evidence="1 2">
    <name type="scientific">Monascus purpureus</name>
    <name type="common">Red mold</name>
    <name type="synonym">Monascus anka</name>
    <dbReference type="NCBI Taxonomy" id="5098"/>
    <lineage>
        <taxon>Eukaryota</taxon>
        <taxon>Fungi</taxon>
        <taxon>Dikarya</taxon>
        <taxon>Ascomycota</taxon>
        <taxon>Pezizomycotina</taxon>
        <taxon>Eurotiomycetes</taxon>
        <taxon>Eurotiomycetidae</taxon>
        <taxon>Eurotiales</taxon>
        <taxon>Aspergillaceae</taxon>
        <taxon>Monascus</taxon>
    </lineage>
</organism>
<keyword evidence="2" id="KW-1185">Reference proteome</keyword>
<protein>
    <submittedName>
        <fullName evidence="1">Uncharacterized protein</fullName>
    </submittedName>
</protein>
<sequence length="83" mass="8977">MYRVELKFETMGAVPSLGFKTDVTVTISKNVQLAATALPLVRVFMCVPEDEGPIAVRVDSGGIVGYVSDIDNVNIVDSWDCGR</sequence>
<accession>A0A507R6M4</accession>
<evidence type="ECO:0000313" key="1">
    <source>
        <dbReference type="EMBL" id="TQB76975.1"/>
    </source>
</evidence>
<gene>
    <name evidence="1" type="ORF">MPDQ_006156</name>
</gene>